<feature type="binding site" evidence="7">
    <location>
        <position position="149"/>
    </location>
    <ligand>
        <name>NAD(+)</name>
        <dbReference type="ChEBI" id="CHEBI:57540"/>
    </ligand>
</feature>
<feature type="binding site" evidence="7">
    <location>
        <position position="65"/>
    </location>
    <ligand>
        <name>substrate</name>
    </ligand>
</feature>
<comment type="similarity">
    <text evidence="2 5 9">Belongs to the Glu/Leu/Phe/Val dehydrogenases family.</text>
</comment>
<comment type="catalytic activity">
    <reaction evidence="4">
        <text>L-glutamate + NADP(+) + H2O = 2-oxoglutarate + NH4(+) + NADPH + H(+)</text>
        <dbReference type="Rhea" id="RHEA:11612"/>
        <dbReference type="ChEBI" id="CHEBI:15377"/>
        <dbReference type="ChEBI" id="CHEBI:15378"/>
        <dbReference type="ChEBI" id="CHEBI:16810"/>
        <dbReference type="ChEBI" id="CHEBI:28938"/>
        <dbReference type="ChEBI" id="CHEBI:29985"/>
        <dbReference type="ChEBI" id="CHEBI:57783"/>
        <dbReference type="ChEBI" id="CHEBI:58349"/>
        <dbReference type="EC" id="1.4.1.4"/>
    </reaction>
</comment>
<protein>
    <recommendedName>
        <fullName evidence="5">Glutamate dehydrogenase</fullName>
    </recommendedName>
</protein>
<dbReference type="RefSeq" id="WP_305907239.1">
    <property type="nucleotide sequence ID" value="NZ_CP157743.1"/>
</dbReference>
<evidence type="ECO:0000256" key="6">
    <source>
        <dbReference type="PIRSR" id="PIRSR000185-1"/>
    </source>
</evidence>
<keyword evidence="7" id="KW-0547">Nucleotide-binding</keyword>
<dbReference type="EMBL" id="CP157743">
    <property type="protein sequence ID" value="XBS20036.1"/>
    <property type="molecule type" value="Genomic_DNA"/>
</dbReference>
<name>A0AAU7NTQ5_9GAMM</name>
<dbReference type="InterPro" id="IPR006097">
    <property type="entry name" value="Glu/Leu/Phe/Val/Trp_DH_dimer"/>
</dbReference>
<dbReference type="AlphaFoldDB" id="A0AAU7NTQ5"/>
<evidence type="ECO:0000256" key="8">
    <source>
        <dbReference type="PIRSR" id="PIRSR000185-3"/>
    </source>
</evidence>
<feature type="site" description="Important for catalysis" evidence="8">
    <location>
        <position position="113"/>
    </location>
</feature>
<dbReference type="PROSITE" id="PS00074">
    <property type="entry name" value="GLFV_DEHYDROGENASE"/>
    <property type="match status" value="1"/>
</dbReference>
<proteinExistence type="inferred from homology"/>
<dbReference type="Gene3D" id="3.40.50.720">
    <property type="entry name" value="NAD(P)-binding Rossmann-like Domain"/>
    <property type="match status" value="1"/>
</dbReference>
<dbReference type="PIRSF" id="PIRSF000185">
    <property type="entry name" value="Glu_DH"/>
    <property type="match status" value="1"/>
</dbReference>
<dbReference type="InterPro" id="IPR006095">
    <property type="entry name" value="Glu/Leu/Phe/Val/Trp_DH"/>
</dbReference>
<organism evidence="11 12">
    <name type="scientific">Methylomarinum roseum</name>
    <dbReference type="NCBI Taxonomy" id="3067653"/>
    <lineage>
        <taxon>Bacteria</taxon>
        <taxon>Pseudomonadati</taxon>
        <taxon>Pseudomonadota</taxon>
        <taxon>Gammaproteobacteria</taxon>
        <taxon>Methylococcales</taxon>
        <taxon>Methylococcaceae</taxon>
        <taxon>Methylomarinum</taxon>
    </lineage>
</organism>
<dbReference type="PRINTS" id="PR00082">
    <property type="entry name" value="GLFDHDRGNASE"/>
</dbReference>
<keyword evidence="3 5" id="KW-0560">Oxidoreductase</keyword>
<dbReference type="SMART" id="SM00839">
    <property type="entry name" value="ELFV_dehydrog"/>
    <property type="match status" value="1"/>
</dbReference>
<dbReference type="PANTHER" id="PTHR11606:SF13">
    <property type="entry name" value="GLUTAMATE DEHYDROGENASE 1, MITOCHONDRIAL"/>
    <property type="match status" value="1"/>
</dbReference>
<evidence type="ECO:0000313" key="11">
    <source>
        <dbReference type="EMBL" id="XBS20036.1"/>
    </source>
</evidence>
<dbReference type="Pfam" id="PF00208">
    <property type="entry name" value="ELFV_dehydrog"/>
    <property type="match status" value="1"/>
</dbReference>
<evidence type="ECO:0000256" key="7">
    <source>
        <dbReference type="PIRSR" id="PIRSR000185-2"/>
    </source>
</evidence>
<dbReference type="GO" id="GO:0004354">
    <property type="term" value="F:glutamate dehydrogenase (NADP+) activity"/>
    <property type="evidence" value="ECO:0007669"/>
    <property type="project" value="UniProtKB-EC"/>
</dbReference>
<dbReference type="InterPro" id="IPR014362">
    <property type="entry name" value="Glu_DH"/>
</dbReference>
<dbReference type="SUPFAM" id="SSF51735">
    <property type="entry name" value="NAD(P)-binding Rossmann-fold domains"/>
    <property type="match status" value="1"/>
</dbReference>
<evidence type="ECO:0000256" key="2">
    <source>
        <dbReference type="ARBA" id="ARBA00006382"/>
    </source>
</evidence>
<evidence type="ECO:0000256" key="9">
    <source>
        <dbReference type="RuleBase" id="RU004417"/>
    </source>
</evidence>
<dbReference type="Pfam" id="PF02812">
    <property type="entry name" value="ELFV_dehydrog_N"/>
    <property type="match status" value="1"/>
</dbReference>
<gene>
    <name evidence="11" type="ORF">Q9L42_017000</name>
</gene>
<dbReference type="GO" id="GO:0004352">
    <property type="term" value="F:glutamate dehydrogenase (NAD+) activity"/>
    <property type="evidence" value="ECO:0007669"/>
    <property type="project" value="TreeGrafter"/>
</dbReference>
<reference evidence="11 12" key="1">
    <citation type="journal article" date="2024" name="Microbiology">
        <title>Methylomarinum rosea sp. nov., a novel halophilic methanotrophic bacterium from the hypersaline Lake Elton.</title>
        <authorList>
            <person name="Suleimanov R.Z."/>
            <person name="Oshkin I.Y."/>
            <person name="Danilova O.V."/>
            <person name="Suzina N.E."/>
            <person name="Dedysh S.N."/>
        </authorList>
    </citation>
    <scope>NUCLEOTIDE SEQUENCE [LARGE SCALE GENOMIC DNA]</scope>
    <source>
        <strain evidence="11 12">Ch1-1</strain>
    </source>
</reference>
<evidence type="ECO:0000259" key="10">
    <source>
        <dbReference type="SMART" id="SM00839"/>
    </source>
</evidence>
<feature type="active site" description="Proton donor" evidence="6">
    <location>
        <position position="77"/>
    </location>
</feature>
<evidence type="ECO:0000313" key="12">
    <source>
        <dbReference type="Proteomes" id="UP001225378"/>
    </source>
</evidence>
<keyword evidence="7" id="KW-0520">NAD</keyword>
<evidence type="ECO:0000256" key="1">
    <source>
        <dbReference type="ARBA" id="ARBA00003868"/>
    </source>
</evidence>
<dbReference type="Gene3D" id="3.40.50.10860">
    <property type="entry name" value="Leucine Dehydrogenase, chain A, domain 1"/>
    <property type="match status" value="1"/>
</dbReference>
<comment type="function">
    <text evidence="1">Catalyzes the reversible oxidative deamination of glutamate to alpha-ketoglutarate and ammonia.</text>
</comment>
<evidence type="ECO:0000256" key="5">
    <source>
        <dbReference type="PIRNR" id="PIRNR000185"/>
    </source>
</evidence>
<dbReference type="KEGG" id="mech:Q9L42_017000"/>
<dbReference type="Proteomes" id="UP001225378">
    <property type="component" value="Chromosome"/>
</dbReference>
<dbReference type="InterPro" id="IPR036291">
    <property type="entry name" value="NAD(P)-bd_dom_sf"/>
</dbReference>
<dbReference type="GO" id="GO:0006538">
    <property type="term" value="P:L-glutamate catabolic process"/>
    <property type="evidence" value="ECO:0007669"/>
    <property type="project" value="TreeGrafter"/>
</dbReference>
<dbReference type="PANTHER" id="PTHR11606">
    <property type="entry name" value="GLUTAMATE DEHYDROGENASE"/>
    <property type="match status" value="1"/>
</dbReference>
<evidence type="ECO:0000256" key="4">
    <source>
        <dbReference type="ARBA" id="ARBA00048584"/>
    </source>
</evidence>
<evidence type="ECO:0000256" key="3">
    <source>
        <dbReference type="ARBA" id="ARBA00023002"/>
    </source>
</evidence>
<dbReference type="SUPFAM" id="SSF53223">
    <property type="entry name" value="Aminoacid dehydrogenase-like, N-terminal domain"/>
    <property type="match status" value="1"/>
</dbReference>
<feature type="domain" description="Glutamate/phenylalanine/leucine/valine/L-tryptophan dehydrogenase C-terminal" evidence="10">
    <location>
        <begin position="140"/>
        <end position="366"/>
    </location>
</feature>
<dbReference type="InterPro" id="IPR046346">
    <property type="entry name" value="Aminoacid_DH-like_N_sf"/>
</dbReference>
<dbReference type="InterPro" id="IPR006096">
    <property type="entry name" value="Glu/Leu/Phe/Val/Trp_DH_C"/>
</dbReference>
<accession>A0AAU7NTQ5</accession>
<keyword evidence="12" id="KW-1185">Reference proteome</keyword>
<dbReference type="InterPro" id="IPR033524">
    <property type="entry name" value="Glu/Leu/Phe/Val_DH_AS"/>
</dbReference>
<dbReference type="GO" id="GO:0000166">
    <property type="term" value="F:nucleotide binding"/>
    <property type="evidence" value="ECO:0007669"/>
    <property type="project" value="UniProtKB-KW"/>
</dbReference>
<sequence length="377" mass="40899">MDNLFGFADDLGPAKIIHVYEPSVGLRGILVIDNVASGPSIGGLRIAPDVSVNECFRLARAMTLKNAAADLPHGGGKMVIYGDPKMPMQQKQLIIRAAADSLRNEESYIFGPDMGSNEECMAWVRDEIGRSVGLPTEMGGIPLDEIGATGWGVMHATELAMSYLGLDLNGARVVIQGFGSVGKHSARFLQEKGASIIAVNDSRGTVHNPQGLDLEALFELKRQGQSVADFEGGKSLERDAIIDIDCDIWIPAARPDVINESNVQRLNAKLVVQGANIPVTEGAEKYLYEHDILYVPDFIANAGGVICAAMEYRGSTKETAMAAIAEKVSNNTRRVLDISFNERVPPRVAAMKMSRARIKKAMSMRRWSLFSSAPHFL</sequence>